<dbReference type="Pfam" id="PF07729">
    <property type="entry name" value="FCD"/>
    <property type="match status" value="1"/>
</dbReference>
<dbReference type="InterPro" id="IPR011711">
    <property type="entry name" value="GntR_C"/>
</dbReference>
<organism evidence="5 6">
    <name type="scientific">Actinacidiphila reveromycinica</name>
    <dbReference type="NCBI Taxonomy" id="659352"/>
    <lineage>
        <taxon>Bacteria</taxon>
        <taxon>Bacillati</taxon>
        <taxon>Actinomycetota</taxon>
        <taxon>Actinomycetes</taxon>
        <taxon>Kitasatosporales</taxon>
        <taxon>Streptomycetaceae</taxon>
        <taxon>Actinacidiphila</taxon>
    </lineage>
</organism>
<dbReference type="Proteomes" id="UP000595703">
    <property type="component" value="Chromosome"/>
</dbReference>
<evidence type="ECO:0000256" key="1">
    <source>
        <dbReference type="ARBA" id="ARBA00023015"/>
    </source>
</evidence>
<dbReference type="SUPFAM" id="SSF46785">
    <property type="entry name" value="Winged helix' DNA-binding domain"/>
    <property type="match status" value="1"/>
</dbReference>
<gene>
    <name evidence="5" type="ORF">RVR_8181</name>
</gene>
<dbReference type="InterPro" id="IPR036390">
    <property type="entry name" value="WH_DNA-bd_sf"/>
</dbReference>
<dbReference type="SMART" id="SM00895">
    <property type="entry name" value="FCD"/>
    <property type="match status" value="1"/>
</dbReference>
<accession>A0A7U3UVD9</accession>
<dbReference type="InterPro" id="IPR036388">
    <property type="entry name" value="WH-like_DNA-bd_sf"/>
</dbReference>
<feature type="domain" description="HTH gntR-type" evidence="4">
    <location>
        <begin position="22"/>
        <end position="89"/>
    </location>
</feature>
<dbReference type="PANTHER" id="PTHR43537">
    <property type="entry name" value="TRANSCRIPTIONAL REGULATOR, GNTR FAMILY"/>
    <property type="match status" value="1"/>
</dbReference>
<name>A0A7U3UVD9_9ACTN</name>
<proteinExistence type="predicted"/>
<dbReference type="Pfam" id="PF00392">
    <property type="entry name" value="GntR"/>
    <property type="match status" value="1"/>
</dbReference>
<dbReference type="PANTHER" id="PTHR43537:SF49">
    <property type="entry name" value="TRANSCRIPTIONAL REGULATORY PROTEIN"/>
    <property type="match status" value="1"/>
</dbReference>
<dbReference type="AlphaFoldDB" id="A0A7U3UVD9"/>
<dbReference type="GO" id="GO:0003677">
    <property type="term" value="F:DNA binding"/>
    <property type="evidence" value="ECO:0007669"/>
    <property type="project" value="UniProtKB-KW"/>
</dbReference>
<keyword evidence="1" id="KW-0805">Transcription regulation</keyword>
<evidence type="ECO:0000256" key="3">
    <source>
        <dbReference type="ARBA" id="ARBA00023163"/>
    </source>
</evidence>
<evidence type="ECO:0000313" key="6">
    <source>
        <dbReference type="Proteomes" id="UP000595703"/>
    </source>
</evidence>
<dbReference type="InterPro" id="IPR008920">
    <property type="entry name" value="TF_FadR/GntR_C"/>
</dbReference>
<reference evidence="5 6" key="4">
    <citation type="journal article" date="2020" name="Sci. Rep.">
        <title>beta-carboline chemical signals induce reveromycin production through a LuxR family regulator in Streptomyces sp. SN-593.</title>
        <authorList>
            <person name="Panthee S."/>
            <person name="Kito N."/>
            <person name="Hayashi T."/>
            <person name="Shimizu T."/>
            <person name="Ishikawa J."/>
            <person name="Hamamoto H."/>
            <person name="Osada H."/>
            <person name="Takahashi S."/>
        </authorList>
    </citation>
    <scope>NUCLEOTIDE SEQUENCE [LARGE SCALE GENOMIC DNA]</scope>
    <source>
        <strain evidence="5 6">SN-593</strain>
    </source>
</reference>
<dbReference type="GO" id="GO:0003700">
    <property type="term" value="F:DNA-binding transcription factor activity"/>
    <property type="evidence" value="ECO:0007669"/>
    <property type="project" value="InterPro"/>
</dbReference>
<keyword evidence="3" id="KW-0804">Transcription</keyword>
<keyword evidence="6" id="KW-1185">Reference proteome</keyword>
<dbReference type="SMART" id="SM00345">
    <property type="entry name" value="HTH_GNTR"/>
    <property type="match status" value="1"/>
</dbReference>
<dbReference type="PROSITE" id="PS50949">
    <property type="entry name" value="HTH_GNTR"/>
    <property type="match status" value="1"/>
</dbReference>
<dbReference type="KEGG" id="arev:RVR_8181"/>
<dbReference type="InterPro" id="IPR000524">
    <property type="entry name" value="Tscrpt_reg_HTH_GntR"/>
</dbReference>
<reference evidence="5 6" key="2">
    <citation type="journal article" date="2011" name="J. Antibiot.">
        <title>Furaquinocins I and J: novel polyketide isoprenoid hybrid compounds from Streptomyces reveromyceticus SN-593.</title>
        <authorList>
            <person name="Panthee S."/>
            <person name="Takahashi S."/>
            <person name="Takagi H."/>
            <person name="Nogawa T."/>
            <person name="Oowada E."/>
            <person name="Uramoto M."/>
            <person name="Osada H."/>
        </authorList>
    </citation>
    <scope>NUCLEOTIDE SEQUENCE [LARGE SCALE GENOMIC DNA]</scope>
    <source>
        <strain evidence="5 6">SN-593</strain>
    </source>
</reference>
<evidence type="ECO:0000259" key="4">
    <source>
        <dbReference type="PROSITE" id="PS50949"/>
    </source>
</evidence>
<dbReference type="Gene3D" id="1.10.10.10">
    <property type="entry name" value="Winged helix-like DNA-binding domain superfamily/Winged helix DNA-binding domain"/>
    <property type="match status" value="1"/>
</dbReference>
<dbReference type="EMBL" id="AP018365">
    <property type="protein sequence ID" value="BBB00966.1"/>
    <property type="molecule type" value="Genomic_DNA"/>
</dbReference>
<reference evidence="5 6" key="1">
    <citation type="journal article" date="2010" name="J. Bacteriol.">
        <title>Biochemical characterization of a novel indole prenyltransferase from Streptomyces sp. SN-593.</title>
        <authorList>
            <person name="Takahashi S."/>
            <person name="Takagi H."/>
            <person name="Toyoda A."/>
            <person name="Uramoto M."/>
            <person name="Nogawa T."/>
            <person name="Ueki M."/>
            <person name="Sakaki Y."/>
            <person name="Osada H."/>
        </authorList>
    </citation>
    <scope>NUCLEOTIDE SEQUENCE [LARGE SCALE GENOMIC DNA]</scope>
    <source>
        <strain evidence="5 6">SN-593</strain>
    </source>
</reference>
<evidence type="ECO:0000256" key="2">
    <source>
        <dbReference type="ARBA" id="ARBA00023125"/>
    </source>
</evidence>
<sequence>MPGPDPGSTAPAAFGALPPGPDRVTDYVFDLIRTAIIDKSLPPGSAVVESDLATRLNVSKTPVRESMIRLKELGLLETVGRRLRVVTPSPQRIREAYEFRVCLEPQCAQLAAERASPEQAADLLSGAERGVVVADTRGTLGFYDAGYEFHRRVAAASGNSLLGGAVRRSHLYTLTLTRRDTHGPIDQPGHADDHLAIAQAIGEGDGGRAFDLMERHLQSLLVSALERIGDE</sequence>
<reference evidence="5 6" key="3">
    <citation type="journal article" date="2011" name="Nat. Chem. Biol.">
        <title>Reveromycin A biosynthesis uses RevG and RevJ for stereospecific spiroacetal formation.</title>
        <authorList>
            <person name="Takahashi S."/>
            <person name="Toyoda A."/>
            <person name="Sekiyama Y."/>
            <person name="Takagi H."/>
            <person name="Nogawa T."/>
            <person name="Uramoto M."/>
            <person name="Suzuki R."/>
            <person name="Koshino H."/>
            <person name="Kumano T."/>
            <person name="Panthee S."/>
            <person name="Dairi T."/>
            <person name="Ishikawa J."/>
            <person name="Ikeda H."/>
            <person name="Sakaki Y."/>
            <person name="Osada H."/>
        </authorList>
    </citation>
    <scope>NUCLEOTIDE SEQUENCE [LARGE SCALE GENOMIC DNA]</scope>
    <source>
        <strain evidence="5 6">SN-593</strain>
    </source>
</reference>
<dbReference type="SUPFAM" id="SSF48008">
    <property type="entry name" value="GntR ligand-binding domain-like"/>
    <property type="match status" value="1"/>
</dbReference>
<protein>
    <submittedName>
        <fullName evidence="5">Putative GntR family transcriptional regulator</fullName>
    </submittedName>
</protein>
<dbReference type="Gene3D" id="1.20.120.530">
    <property type="entry name" value="GntR ligand-binding domain-like"/>
    <property type="match status" value="1"/>
</dbReference>
<keyword evidence="2" id="KW-0238">DNA-binding</keyword>
<evidence type="ECO:0000313" key="5">
    <source>
        <dbReference type="EMBL" id="BBB00966.1"/>
    </source>
</evidence>